<accession>K0SUC4</accession>
<evidence type="ECO:0000313" key="3">
    <source>
        <dbReference type="Proteomes" id="UP000266841"/>
    </source>
</evidence>
<sequence length="242" mass="26552">MAMNAIRLCGELCRLAAIVVLMRRLETARNAQGISLKTHQARPPRLPGAVHGTSSRRSTAGTTRDEGRIHTPPLPRDMPHRVGQVDLFLVRQGSRRLSGRQVPRLAGRRIGCGDTDVHGSGLRLWSDHPNATADGDVQRRPLIRLHLAAVAHAAKVQGHREPDRKLCLPARGVQRAERLRLGAKREGSELSYGGEGDADYYDRDVNEFRNPLLLMGGDDDSNADCDVRRRGATTSKDTEGTA</sequence>
<dbReference type="OrthoDB" id="7694678at2759"/>
<evidence type="ECO:0000313" key="2">
    <source>
        <dbReference type="EMBL" id="EJK68549.1"/>
    </source>
</evidence>
<reference evidence="2 3" key="1">
    <citation type="journal article" date="2012" name="Genome Biol.">
        <title>Genome and low-iron response of an oceanic diatom adapted to chronic iron limitation.</title>
        <authorList>
            <person name="Lommer M."/>
            <person name="Specht M."/>
            <person name="Roy A.S."/>
            <person name="Kraemer L."/>
            <person name="Andreson R."/>
            <person name="Gutowska M.A."/>
            <person name="Wolf J."/>
            <person name="Bergner S.V."/>
            <person name="Schilhabel M.B."/>
            <person name="Klostermeier U.C."/>
            <person name="Beiko R.G."/>
            <person name="Rosenstiel P."/>
            <person name="Hippler M."/>
            <person name="Laroche J."/>
        </authorList>
    </citation>
    <scope>NUCLEOTIDE SEQUENCE [LARGE SCALE GENOMIC DNA]</scope>
    <source>
        <strain evidence="2 3">CCMP1005</strain>
    </source>
</reference>
<feature type="compositionally biased region" description="Low complexity" evidence="1">
    <location>
        <begin position="52"/>
        <end position="62"/>
    </location>
</feature>
<comment type="caution">
    <text evidence="2">The sequence shown here is derived from an EMBL/GenBank/DDBJ whole genome shotgun (WGS) entry which is preliminary data.</text>
</comment>
<gene>
    <name evidence="2" type="ORF">THAOC_10258</name>
</gene>
<protein>
    <submittedName>
        <fullName evidence="2">Uncharacterized protein</fullName>
    </submittedName>
</protein>
<dbReference type="EMBL" id="AGNL01011176">
    <property type="protein sequence ID" value="EJK68549.1"/>
    <property type="molecule type" value="Genomic_DNA"/>
</dbReference>
<feature type="region of interest" description="Disordered" evidence="1">
    <location>
        <begin position="217"/>
        <end position="242"/>
    </location>
</feature>
<name>K0SUC4_THAOC</name>
<feature type="region of interest" description="Disordered" evidence="1">
    <location>
        <begin position="37"/>
        <end position="80"/>
    </location>
</feature>
<evidence type="ECO:0000256" key="1">
    <source>
        <dbReference type="SAM" id="MobiDB-lite"/>
    </source>
</evidence>
<dbReference type="Proteomes" id="UP000266841">
    <property type="component" value="Unassembled WGS sequence"/>
</dbReference>
<keyword evidence="3" id="KW-1185">Reference proteome</keyword>
<dbReference type="AlphaFoldDB" id="K0SUC4"/>
<proteinExistence type="predicted"/>
<organism evidence="2 3">
    <name type="scientific">Thalassiosira oceanica</name>
    <name type="common">Marine diatom</name>
    <dbReference type="NCBI Taxonomy" id="159749"/>
    <lineage>
        <taxon>Eukaryota</taxon>
        <taxon>Sar</taxon>
        <taxon>Stramenopiles</taxon>
        <taxon>Ochrophyta</taxon>
        <taxon>Bacillariophyta</taxon>
        <taxon>Coscinodiscophyceae</taxon>
        <taxon>Thalassiosirophycidae</taxon>
        <taxon>Thalassiosirales</taxon>
        <taxon>Thalassiosiraceae</taxon>
        <taxon>Thalassiosira</taxon>
    </lineage>
</organism>